<evidence type="ECO:0000313" key="4">
    <source>
        <dbReference type="Proteomes" id="UP000007519"/>
    </source>
</evidence>
<keyword evidence="1 3" id="KW-0560">Oxidoreductase</keyword>
<dbReference type="KEGG" id="sgn:SGRA_1937"/>
<dbReference type="STRING" id="984262.SGRA_1937"/>
<dbReference type="Pfam" id="PF01619">
    <property type="entry name" value="Pro_dh"/>
    <property type="match status" value="1"/>
</dbReference>
<dbReference type="AlphaFoldDB" id="H6L1M4"/>
<organism evidence="3 4">
    <name type="scientific">Saprospira grandis (strain Lewin)</name>
    <dbReference type="NCBI Taxonomy" id="984262"/>
    <lineage>
        <taxon>Bacteria</taxon>
        <taxon>Pseudomonadati</taxon>
        <taxon>Bacteroidota</taxon>
        <taxon>Saprospiria</taxon>
        <taxon>Saprospirales</taxon>
        <taxon>Saprospiraceae</taxon>
        <taxon>Saprospira</taxon>
    </lineage>
</organism>
<name>H6L1M4_SAPGL</name>
<dbReference type="PANTHER" id="PTHR13914">
    <property type="entry name" value="PROLINE OXIDASE"/>
    <property type="match status" value="1"/>
</dbReference>
<dbReference type="GO" id="GO:0010133">
    <property type="term" value="P:L-proline catabolic process to L-glutamate"/>
    <property type="evidence" value="ECO:0007669"/>
    <property type="project" value="TreeGrafter"/>
</dbReference>
<dbReference type="Gene3D" id="3.20.20.220">
    <property type="match status" value="1"/>
</dbReference>
<feature type="domain" description="Proline dehydrogenase" evidence="2">
    <location>
        <begin position="46"/>
        <end position="344"/>
    </location>
</feature>
<dbReference type="Proteomes" id="UP000007519">
    <property type="component" value="Chromosome"/>
</dbReference>
<dbReference type="EC" id="1.5.99.8" evidence="3"/>
<dbReference type="GO" id="GO:0004657">
    <property type="term" value="F:proline dehydrogenase activity"/>
    <property type="evidence" value="ECO:0007669"/>
    <property type="project" value="InterPro"/>
</dbReference>
<accession>H6L1M4</accession>
<sequence length="362" mass="41473">MSQDWLVGLGSRFGLKALNWGLPVEGLIHSTIFDLFCGGRNLPETLKAVRELKVYGVETVLDYGAEAKDTEADFDKTLDEFLKTLAFAEEQESLEIISAKVTGLAQHALLEKITAADILSETELAAWDRAKERLRVLCQTALEKKMALFIDAEESWIQGAIDQLTDEMMAEFNTERVVVYNTFQLYRHDRLQFLKDSYEKALEGGYLLGAKMVRGAYMEKERERAQKMGYPSPIQPNKEATDRDYNLAVLFCVEHYERIASCVATHNQFSTAYQVELMEQEELPKRHPHLSFCQLYGMSDQLTFNLAKAGYRVSKYMPFGPIKDVIPYLIRRAQENSSVNGEMSRELQLIEQELKRRKTEGY</sequence>
<protein>
    <submittedName>
        <fullName evidence="3">Proline dehydrogenase</fullName>
        <ecNumber evidence="3">1.5.99.8</ecNumber>
    </submittedName>
</protein>
<dbReference type="InterPro" id="IPR029041">
    <property type="entry name" value="FAD-linked_oxidoreductase-like"/>
</dbReference>
<dbReference type="SUPFAM" id="SSF51730">
    <property type="entry name" value="FAD-linked oxidoreductase"/>
    <property type="match status" value="1"/>
</dbReference>
<evidence type="ECO:0000259" key="2">
    <source>
        <dbReference type="Pfam" id="PF01619"/>
    </source>
</evidence>
<gene>
    <name evidence="3" type="ordered locus">SGRA_1937</name>
</gene>
<dbReference type="PANTHER" id="PTHR13914:SF0">
    <property type="entry name" value="PROLINE DEHYDROGENASE 1, MITOCHONDRIAL"/>
    <property type="match status" value="1"/>
</dbReference>
<evidence type="ECO:0000256" key="1">
    <source>
        <dbReference type="ARBA" id="ARBA00023002"/>
    </source>
</evidence>
<proteinExistence type="predicted"/>
<dbReference type="InterPro" id="IPR015659">
    <property type="entry name" value="Proline_oxidase"/>
</dbReference>
<reference evidence="3 4" key="1">
    <citation type="journal article" date="2012" name="Stand. Genomic Sci.">
        <title>Complete genome sequencing and analysis of Saprospira grandis str. Lewin, a predatory marine bacterium.</title>
        <authorList>
            <person name="Saw J.H."/>
            <person name="Yuryev A."/>
            <person name="Kanbe M."/>
            <person name="Hou S."/>
            <person name="Young A.G."/>
            <person name="Aizawa S."/>
            <person name="Alam M."/>
        </authorList>
    </citation>
    <scope>NUCLEOTIDE SEQUENCE [LARGE SCALE GENOMIC DNA]</scope>
    <source>
        <strain evidence="3 4">Lewin</strain>
    </source>
</reference>
<keyword evidence="4" id="KW-1185">Reference proteome</keyword>
<evidence type="ECO:0000313" key="3">
    <source>
        <dbReference type="EMBL" id="AFC24668.1"/>
    </source>
</evidence>
<dbReference type="InterPro" id="IPR002872">
    <property type="entry name" value="Proline_DH_dom"/>
</dbReference>
<dbReference type="eggNOG" id="COG0506">
    <property type="taxonomic scope" value="Bacteria"/>
</dbReference>
<dbReference type="GO" id="GO:0071949">
    <property type="term" value="F:FAD binding"/>
    <property type="evidence" value="ECO:0007669"/>
    <property type="project" value="TreeGrafter"/>
</dbReference>
<dbReference type="HOGENOM" id="CLU_018202_3_0_10"/>
<dbReference type="EMBL" id="CP002831">
    <property type="protein sequence ID" value="AFC24668.1"/>
    <property type="molecule type" value="Genomic_DNA"/>
</dbReference>